<evidence type="ECO:0000259" key="12">
    <source>
        <dbReference type="PROSITE" id="PS50305"/>
    </source>
</evidence>
<feature type="active site" description="Proton acceptor" evidence="10">
    <location>
        <position position="387"/>
    </location>
</feature>
<dbReference type="InterPro" id="IPR050134">
    <property type="entry name" value="NAD-dep_sirtuin_deacylases"/>
</dbReference>
<keyword evidence="6 10" id="KW-0479">Metal-binding</keyword>
<evidence type="ECO:0000256" key="8">
    <source>
        <dbReference type="ARBA" id="ARBA00023027"/>
    </source>
</evidence>
<dbReference type="PANTHER" id="PTHR11085:SF9">
    <property type="entry name" value="NAD-DEPENDENT PROTEIN DEACETYLASE SIRTUIN-1"/>
    <property type="match status" value="1"/>
</dbReference>
<evidence type="ECO:0000256" key="5">
    <source>
        <dbReference type="ARBA" id="ARBA00022679"/>
    </source>
</evidence>
<dbReference type="RefSeq" id="XP_019755776.1">
    <property type="nucleotide sequence ID" value="XM_019900217.2"/>
</dbReference>
<feature type="binding site" evidence="10">
    <location>
        <position position="395"/>
    </location>
    <ligand>
        <name>Zn(2+)</name>
        <dbReference type="ChEBI" id="CHEBI:29105"/>
    </ligand>
</feature>
<feature type="binding site" evidence="10">
    <location>
        <position position="422"/>
    </location>
    <ligand>
        <name>Zn(2+)</name>
        <dbReference type="ChEBI" id="CHEBI:29105"/>
    </ligand>
</feature>
<dbReference type="InterPro" id="IPR026591">
    <property type="entry name" value="Sirtuin_cat_small_dom_sf"/>
</dbReference>
<evidence type="ECO:0000256" key="1">
    <source>
        <dbReference type="ARBA" id="ARBA00001947"/>
    </source>
</evidence>
<feature type="region of interest" description="Disordered" evidence="11">
    <location>
        <begin position="176"/>
        <end position="199"/>
    </location>
</feature>
<comment type="similarity">
    <text evidence="3">Belongs to the sirtuin family. Class I subfamily.</text>
</comment>
<dbReference type="PROSITE" id="PS50305">
    <property type="entry name" value="SIRTUIN"/>
    <property type="match status" value="1"/>
</dbReference>
<comment type="cofactor">
    <cofactor evidence="1">
        <name>Zn(2+)</name>
        <dbReference type="ChEBI" id="CHEBI:29105"/>
    </cofactor>
</comment>
<dbReference type="GO" id="GO:0005637">
    <property type="term" value="C:nuclear inner membrane"/>
    <property type="evidence" value="ECO:0007669"/>
    <property type="project" value="TreeGrafter"/>
</dbReference>
<dbReference type="AlphaFoldDB" id="A0AAR5P5B0"/>
<reference evidence="13" key="2">
    <citation type="submission" date="2024-08" db="UniProtKB">
        <authorList>
            <consortium name="EnsemblMetazoa"/>
        </authorList>
    </citation>
    <scope>IDENTIFICATION</scope>
</reference>
<feature type="region of interest" description="Disordered" evidence="11">
    <location>
        <begin position="732"/>
        <end position="755"/>
    </location>
</feature>
<protein>
    <recommendedName>
        <fullName evidence="4">protein acetyllysine N-acetyltransferase</fullName>
        <ecNumber evidence="4">2.3.1.286</ecNumber>
    </recommendedName>
</protein>
<dbReference type="GO" id="GO:0046872">
    <property type="term" value="F:metal ion binding"/>
    <property type="evidence" value="ECO:0007669"/>
    <property type="project" value="UniProtKB-KW"/>
</dbReference>
<dbReference type="EC" id="2.3.1.286" evidence="4"/>
<dbReference type="Proteomes" id="UP000019118">
    <property type="component" value="Unassembled WGS sequence"/>
</dbReference>
<dbReference type="Gene3D" id="3.30.1600.10">
    <property type="entry name" value="SIR2/SIRT2 'Small Domain"/>
    <property type="match status" value="1"/>
</dbReference>
<feature type="region of interest" description="Disordered" evidence="11">
    <location>
        <begin position="109"/>
        <end position="151"/>
    </location>
</feature>
<evidence type="ECO:0000256" key="11">
    <source>
        <dbReference type="SAM" id="MobiDB-lite"/>
    </source>
</evidence>
<dbReference type="EnsemblMetazoa" id="XM_019900217.1">
    <property type="protein sequence ID" value="XP_019755776.1"/>
    <property type="gene ID" value="LOC109534501"/>
</dbReference>
<dbReference type="SUPFAM" id="SSF52467">
    <property type="entry name" value="DHS-like NAD/FAD-binding domain"/>
    <property type="match status" value="1"/>
</dbReference>
<dbReference type="InterPro" id="IPR003000">
    <property type="entry name" value="Sirtuin"/>
</dbReference>
<keyword evidence="7 10" id="KW-0862">Zinc</keyword>
<reference evidence="14" key="1">
    <citation type="journal article" date="2013" name="Genome Biol.">
        <title>Draft genome of the mountain pine beetle, Dendroctonus ponderosae Hopkins, a major forest pest.</title>
        <authorList>
            <person name="Keeling C.I."/>
            <person name="Yuen M.M."/>
            <person name="Liao N.Y."/>
            <person name="Docking T.R."/>
            <person name="Chan S.K."/>
            <person name="Taylor G.A."/>
            <person name="Palmquist D.L."/>
            <person name="Jackman S.D."/>
            <person name="Nguyen A."/>
            <person name="Li M."/>
            <person name="Henderson H."/>
            <person name="Janes J.K."/>
            <person name="Zhao Y."/>
            <person name="Pandoh P."/>
            <person name="Moore R."/>
            <person name="Sperling F.A."/>
            <person name="Huber D.P."/>
            <person name="Birol I."/>
            <person name="Jones S.J."/>
            <person name="Bohlmann J."/>
        </authorList>
    </citation>
    <scope>NUCLEOTIDE SEQUENCE</scope>
</reference>
<dbReference type="InterPro" id="IPR029035">
    <property type="entry name" value="DHS-like_NAD/FAD-binding_dom"/>
</dbReference>
<feature type="domain" description="Deacetylase sirtuin-type" evidence="12">
    <location>
        <begin position="260"/>
        <end position="540"/>
    </location>
</feature>
<dbReference type="GeneID" id="109534501"/>
<evidence type="ECO:0000256" key="4">
    <source>
        <dbReference type="ARBA" id="ARBA00012928"/>
    </source>
</evidence>
<dbReference type="PANTHER" id="PTHR11085">
    <property type="entry name" value="NAD-DEPENDENT PROTEIN DEACYLASE SIRTUIN-5, MITOCHONDRIAL-RELATED"/>
    <property type="match status" value="1"/>
</dbReference>
<keyword evidence="9" id="KW-0539">Nucleus</keyword>
<sequence>MERNKTESLYLDGCNSATPLVRYHQFRIEFRSNSICARRCGRLPASSFSSQVVHKSYSCLVSKMDSDPNVQDYESRAKRLKLEFEDPDIGGLCDNLGFPRFSHAATASIDSGEGTTDCDSGYEPSTLQSLPTSPNSLNTSPFTNSGEMTDNMPNLYQPYPPILSNNTDNSHLDMAQEEEEDDDASVGSELSGLSNTSGQQWKPMAGSFAWIQKQIQKGTSPKTILTELGVDLEQIPQCVGDFTLWNIIINMLADPPRRSKLRHVNTLDDVVRLLKGAQRIIVLTGAGVSVSCGIPDFRSRDGIYSRLAIEFPNLPNPQAMFDINYFSQDPRPFFKFAKDIYPGKFKPSPCHRFIKLLEKHNKLLRNYTQNIDTLEKEASIERVIECHGSFATATCTKCEHKVGADKIRNIVLSQKIPMCEKCHGDTDVSVSTDDFGSDATNYKDLVQSGIMKPDIVFFGEGLPDTFHDAMASDKTEGDLLVVIGSSLKVRPVALIPNSLPAHVPQILINREPLSHCHFDVELLGDCDVIINHLCKMLGQNWEEGICNAQELVEVPELLPCKQPAPIDFSKWQENAETISKFECTGKPVVSVTEEVHRCTCESTRMNYTNSNNNPGSSGQETICSCQTDGKSTKERHISIDSALDSGIGENSNFTDLETESGKEGSSNFATDLSSESSSCNVKGSETCLNEKSNDMRSYWQPKAKRSLAERLPPNSYHLVAPSRYIFPGAEVYYDPDEKSSSSDDEDSSSDTMSEC</sequence>
<accession>A0AAR5P5B0</accession>
<evidence type="ECO:0000256" key="3">
    <source>
        <dbReference type="ARBA" id="ARBA00006924"/>
    </source>
</evidence>
<dbReference type="GO" id="GO:0002039">
    <property type="term" value="F:p53 binding"/>
    <property type="evidence" value="ECO:0007669"/>
    <property type="project" value="TreeGrafter"/>
</dbReference>
<evidence type="ECO:0000256" key="6">
    <source>
        <dbReference type="ARBA" id="ARBA00022723"/>
    </source>
</evidence>
<dbReference type="GO" id="GO:0005654">
    <property type="term" value="C:nucleoplasm"/>
    <property type="evidence" value="ECO:0007669"/>
    <property type="project" value="TreeGrafter"/>
</dbReference>
<feature type="region of interest" description="Disordered" evidence="11">
    <location>
        <begin position="644"/>
        <end position="680"/>
    </location>
</feature>
<keyword evidence="14" id="KW-1185">Reference proteome</keyword>
<feature type="binding site" evidence="10">
    <location>
        <position position="419"/>
    </location>
    <ligand>
        <name>Zn(2+)</name>
        <dbReference type="ChEBI" id="CHEBI:29105"/>
    </ligand>
</feature>
<evidence type="ECO:0000313" key="14">
    <source>
        <dbReference type="Proteomes" id="UP000019118"/>
    </source>
</evidence>
<dbReference type="GO" id="GO:0070403">
    <property type="term" value="F:NAD+ binding"/>
    <property type="evidence" value="ECO:0007669"/>
    <property type="project" value="InterPro"/>
</dbReference>
<evidence type="ECO:0000256" key="10">
    <source>
        <dbReference type="PROSITE-ProRule" id="PRU00236"/>
    </source>
</evidence>
<proteinExistence type="inferred from homology"/>
<dbReference type="GO" id="GO:0017136">
    <property type="term" value="F:histone deacetylase activity, NAD-dependent"/>
    <property type="evidence" value="ECO:0007669"/>
    <property type="project" value="TreeGrafter"/>
</dbReference>
<keyword evidence="5" id="KW-0808">Transferase</keyword>
<dbReference type="CDD" id="cd01408">
    <property type="entry name" value="SIRT1"/>
    <property type="match status" value="1"/>
</dbReference>
<dbReference type="FunFam" id="3.30.1600.10:FF:000013">
    <property type="entry name" value="NAD-dependent protein deacetylase sirtuin-1"/>
    <property type="match status" value="1"/>
</dbReference>
<keyword evidence="8" id="KW-0520">NAD</keyword>
<dbReference type="GO" id="GO:0033553">
    <property type="term" value="C:rDNA heterochromatin"/>
    <property type="evidence" value="ECO:0007669"/>
    <property type="project" value="TreeGrafter"/>
</dbReference>
<evidence type="ECO:0000256" key="9">
    <source>
        <dbReference type="ARBA" id="ARBA00023242"/>
    </source>
</evidence>
<name>A0AAR5P5B0_DENPD</name>
<evidence type="ECO:0000313" key="13">
    <source>
        <dbReference type="EnsemblMetazoa" id="XP_019755776.1"/>
    </source>
</evidence>
<dbReference type="InterPro" id="IPR026590">
    <property type="entry name" value="Ssirtuin_cat_dom"/>
</dbReference>
<dbReference type="Pfam" id="PF02146">
    <property type="entry name" value="SIR2"/>
    <property type="match status" value="1"/>
</dbReference>
<evidence type="ECO:0000256" key="7">
    <source>
        <dbReference type="ARBA" id="ARBA00022833"/>
    </source>
</evidence>
<feature type="compositionally biased region" description="Polar residues" evidence="11">
    <location>
        <begin position="663"/>
        <end position="680"/>
    </location>
</feature>
<comment type="subcellular location">
    <subcellularLocation>
        <location evidence="2">Nucleus</location>
    </subcellularLocation>
</comment>
<dbReference type="Gene3D" id="3.40.50.1220">
    <property type="entry name" value="TPP-binding domain"/>
    <property type="match status" value="1"/>
</dbReference>
<evidence type="ECO:0000256" key="2">
    <source>
        <dbReference type="ARBA" id="ARBA00004123"/>
    </source>
</evidence>
<feature type="compositionally biased region" description="Polar residues" evidence="11">
    <location>
        <begin position="113"/>
        <end position="151"/>
    </location>
</feature>
<dbReference type="KEGG" id="dpa:109534501"/>
<feature type="binding site" evidence="10">
    <location>
        <position position="398"/>
    </location>
    <ligand>
        <name>Zn(2+)</name>
        <dbReference type="ChEBI" id="CHEBI:29105"/>
    </ligand>
</feature>
<dbReference type="GO" id="GO:0003714">
    <property type="term" value="F:transcription corepressor activity"/>
    <property type="evidence" value="ECO:0007669"/>
    <property type="project" value="TreeGrafter"/>
</dbReference>
<organism evidence="13 14">
    <name type="scientific">Dendroctonus ponderosae</name>
    <name type="common">Mountain pine beetle</name>
    <dbReference type="NCBI Taxonomy" id="77166"/>
    <lineage>
        <taxon>Eukaryota</taxon>
        <taxon>Metazoa</taxon>
        <taxon>Ecdysozoa</taxon>
        <taxon>Arthropoda</taxon>
        <taxon>Hexapoda</taxon>
        <taxon>Insecta</taxon>
        <taxon>Pterygota</taxon>
        <taxon>Neoptera</taxon>
        <taxon>Endopterygota</taxon>
        <taxon>Coleoptera</taxon>
        <taxon>Polyphaga</taxon>
        <taxon>Cucujiformia</taxon>
        <taxon>Curculionidae</taxon>
        <taxon>Scolytinae</taxon>
        <taxon>Dendroctonus</taxon>
    </lineage>
</organism>